<dbReference type="EMBL" id="LN483157">
    <property type="protein sequence ID" value="CED83667.1"/>
    <property type="molecule type" value="Genomic_DNA"/>
</dbReference>
<dbReference type="InterPro" id="IPR011059">
    <property type="entry name" value="Metal-dep_hydrolase_composite"/>
</dbReference>
<keyword evidence="2" id="KW-0378">Hydrolase</keyword>
<sequence length="905" mass="97514">MGLPAYASNRPASEATALPRWVHYLPLLLLAPLISDKVTSTLFPPAQPSFIQVSDRFVPGTQPVLLTNATIWTGNKDGQEVILAGSVLLEGGLIKAISKSKDDIKDLLKRSCHVHEIDVGGKWITPGIVDMHSHLGVSSSPDLKGSSDTNSLKAPILPYLRSIDGINTHDAAYNLSIAGGITTALILPGSANNIGGQAFVIKPRQTAENTPSSMVLENPWVIDDVNGGLKRTGFDRHMKHACGENIHRVYNDNRFDQGWNFRKAYNKATQIRAKQDAWCAKGKLNTEEFPDELEWEALVDVLRGKVKVNVHCYETVDFDQLIRLTNEFKFELAAVHHAHEAWLVTDLIKKSYGITPTAAIFATNARYKRESFRGSEFAPKFLAENGINVAMKSDHPVLDSRYLVFEAAQAHHYGLNASLALSSVTTTPARAIGKDHRIGYLRDGYDADVVVWDSHPLTLGATPLQTYIDGIPQLEHPHFAPSKPAKLQAVPSTPDWDDEPELHRQARGDPDYAAILKKRLAKNVVFKNVRNVFLKNELNDLVASSEREGENKMVIVEGGKIVQVCDEECSQTLQKDWEVIDLKNGSVLPGLVSFGSPLGLEEIAGEKSTKDGSAPDGSNPASSLGVDEVLYAVDGASFATKNALIAALSGVSVGVVAPDSSSLVSGVSFAFDTAADGPLSPRAIRSEAVALHVNVGHGFSSSISNQIGQLRKLLLGKTPDADGWWKKATQGEIPLVVAVDKADIIARLIQLKKSIQEETGDSINLVIHGGSEAHLLAKELAEANVGVLLAPARSFPTGWDQRRILAGPPITASTPVDVLVNAGVTVGLAIVESWQARNTRFEAAWALLASSSLTTKSALELVTTNVEKLLGLDTSSTDGEGDWFAVEGDFFGFEGKVVARGGGSS</sequence>
<dbReference type="InterPro" id="IPR050138">
    <property type="entry name" value="DHOase/Allantoinase_Hydrolase"/>
</dbReference>
<reference evidence="2" key="1">
    <citation type="submission" date="2014-08" db="EMBL/GenBank/DDBJ databases">
        <authorList>
            <person name="Sharma Rahul"/>
            <person name="Thines Marco"/>
        </authorList>
    </citation>
    <scope>NUCLEOTIDE SEQUENCE</scope>
</reference>
<evidence type="ECO:0000259" key="1">
    <source>
        <dbReference type="Pfam" id="PF01979"/>
    </source>
</evidence>
<dbReference type="PANTHER" id="PTHR43668:SF5">
    <property type="entry name" value="AMIDOHYDROLASE 3 DOMAIN-CONTAINING PROTEIN"/>
    <property type="match status" value="1"/>
</dbReference>
<feature type="domain" description="Amidohydrolase-related" evidence="1">
    <location>
        <begin position="124"/>
        <end position="461"/>
    </location>
</feature>
<dbReference type="Pfam" id="PF01979">
    <property type="entry name" value="Amidohydro_1"/>
    <property type="match status" value="1"/>
</dbReference>
<dbReference type="Gene3D" id="3.20.20.140">
    <property type="entry name" value="Metal-dependent hydrolases"/>
    <property type="match status" value="2"/>
</dbReference>
<dbReference type="GO" id="GO:0005737">
    <property type="term" value="C:cytoplasm"/>
    <property type="evidence" value="ECO:0007669"/>
    <property type="project" value="TreeGrafter"/>
</dbReference>
<dbReference type="InterPro" id="IPR032466">
    <property type="entry name" value="Metal_Hydrolase"/>
</dbReference>
<accession>A0A0F7SNP5</accession>
<proteinExistence type="predicted"/>
<dbReference type="PANTHER" id="PTHR43668">
    <property type="entry name" value="ALLANTOINASE"/>
    <property type="match status" value="1"/>
</dbReference>
<dbReference type="AlphaFoldDB" id="A0A0F7SNP5"/>
<dbReference type="SUPFAM" id="SSF51338">
    <property type="entry name" value="Composite domain of metallo-dependent hydrolases"/>
    <property type="match status" value="2"/>
</dbReference>
<dbReference type="InterPro" id="IPR006680">
    <property type="entry name" value="Amidohydro-rel"/>
</dbReference>
<protein>
    <submittedName>
        <fullName evidence="2">Metal-dependent hydrolase, composite domain</fullName>
    </submittedName>
</protein>
<organism evidence="2">
    <name type="scientific">Phaffia rhodozyma</name>
    <name type="common">Yeast</name>
    <name type="synonym">Xanthophyllomyces dendrorhous</name>
    <dbReference type="NCBI Taxonomy" id="264483"/>
    <lineage>
        <taxon>Eukaryota</taxon>
        <taxon>Fungi</taxon>
        <taxon>Dikarya</taxon>
        <taxon>Basidiomycota</taxon>
        <taxon>Agaricomycotina</taxon>
        <taxon>Tremellomycetes</taxon>
        <taxon>Cystofilobasidiales</taxon>
        <taxon>Mrakiaceae</taxon>
        <taxon>Phaffia</taxon>
    </lineage>
</organism>
<name>A0A0F7SNP5_PHARH</name>
<evidence type="ECO:0000313" key="2">
    <source>
        <dbReference type="EMBL" id="CED83667.1"/>
    </source>
</evidence>
<dbReference type="SUPFAM" id="SSF51556">
    <property type="entry name" value="Metallo-dependent hydrolases"/>
    <property type="match status" value="2"/>
</dbReference>
<dbReference type="GO" id="GO:0004038">
    <property type="term" value="F:allantoinase activity"/>
    <property type="evidence" value="ECO:0007669"/>
    <property type="project" value="TreeGrafter"/>
</dbReference>
<dbReference type="GO" id="GO:0006145">
    <property type="term" value="P:purine nucleobase catabolic process"/>
    <property type="evidence" value="ECO:0007669"/>
    <property type="project" value="TreeGrafter"/>
</dbReference>